<proteinExistence type="predicted"/>
<dbReference type="AlphaFoldDB" id="A0A0S3QZW7"/>
<keyword evidence="2" id="KW-1185">Reference proteome</keyword>
<sequence>MPIVFSRVKIEIPASNHYSSSQAARKLSASPFITALCLAVHHRRRFSSHCQVPHYCRRPCWLNLWCPAAAAVSRERDLSFSP</sequence>
<evidence type="ECO:0000313" key="1">
    <source>
        <dbReference type="EMBL" id="BAT73904.1"/>
    </source>
</evidence>
<evidence type="ECO:0000313" key="2">
    <source>
        <dbReference type="Proteomes" id="UP000291084"/>
    </source>
</evidence>
<organism evidence="1 2">
    <name type="scientific">Vigna angularis var. angularis</name>
    <dbReference type="NCBI Taxonomy" id="157739"/>
    <lineage>
        <taxon>Eukaryota</taxon>
        <taxon>Viridiplantae</taxon>
        <taxon>Streptophyta</taxon>
        <taxon>Embryophyta</taxon>
        <taxon>Tracheophyta</taxon>
        <taxon>Spermatophyta</taxon>
        <taxon>Magnoliopsida</taxon>
        <taxon>eudicotyledons</taxon>
        <taxon>Gunneridae</taxon>
        <taxon>Pentapetalae</taxon>
        <taxon>rosids</taxon>
        <taxon>fabids</taxon>
        <taxon>Fabales</taxon>
        <taxon>Fabaceae</taxon>
        <taxon>Papilionoideae</taxon>
        <taxon>50 kb inversion clade</taxon>
        <taxon>NPAAA clade</taxon>
        <taxon>indigoferoid/millettioid clade</taxon>
        <taxon>Phaseoleae</taxon>
        <taxon>Vigna</taxon>
    </lineage>
</organism>
<dbReference type="Proteomes" id="UP000291084">
    <property type="component" value="Chromosome 1"/>
</dbReference>
<gene>
    <name evidence="1" type="primary">Vigan.01G146700</name>
    <name evidence="1" type="ORF">VIGAN_01146700</name>
</gene>
<name>A0A0S3QZW7_PHAAN</name>
<dbReference type="EMBL" id="AP015034">
    <property type="protein sequence ID" value="BAT73904.1"/>
    <property type="molecule type" value="Genomic_DNA"/>
</dbReference>
<protein>
    <submittedName>
        <fullName evidence="1">Uncharacterized protein</fullName>
    </submittedName>
</protein>
<reference evidence="1 2" key="1">
    <citation type="journal article" date="2015" name="Sci. Rep.">
        <title>The power of single molecule real-time sequencing technology in the de novo assembly of a eukaryotic genome.</title>
        <authorList>
            <person name="Sakai H."/>
            <person name="Naito K."/>
            <person name="Ogiso-Tanaka E."/>
            <person name="Takahashi Y."/>
            <person name="Iseki K."/>
            <person name="Muto C."/>
            <person name="Satou K."/>
            <person name="Teruya K."/>
            <person name="Shiroma A."/>
            <person name="Shimoji M."/>
            <person name="Hirano T."/>
            <person name="Itoh T."/>
            <person name="Kaga A."/>
            <person name="Tomooka N."/>
        </authorList>
    </citation>
    <scope>NUCLEOTIDE SEQUENCE [LARGE SCALE GENOMIC DNA]</scope>
    <source>
        <strain evidence="2">cv. Shumari</strain>
    </source>
</reference>
<feature type="non-terminal residue" evidence="1">
    <location>
        <position position="82"/>
    </location>
</feature>
<accession>A0A0S3QZW7</accession>